<protein>
    <recommendedName>
        <fullName evidence="12">Methylenetetrahydrofolate reductase</fullName>
        <ecNumber evidence="12">1.5.1.54</ecNumber>
    </recommendedName>
</protein>
<evidence type="ECO:0000256" key="5">
    <source>
        <dbReference type="ARBA" id="ARBA00022630"/>
    </source>
</evidence>
<dbReference type="PANTHER" id="PTHR45754:SF3">
    <property type="entry name" value="METHYLENETETRAHYDROFOLATE REDUCTASE (NADPH)"/>
    <property type="match status" value="1"/>
</dbReference>
<keyword evidence="7 12" id="KW-0560">Oxidoreductase</keyword>
<evidence type="ECO:0000256" key="1">
    <source>
        <dbReference type="ARBA" id="ARBA00001974"/>
    </source>
</evidence>
<dbReference type="InterPro" id="IPR004620">
    <property type="entry name" value="MTHF_reductase_bac"/>
</dbReference>
<dbReference type="InterPro" id="IPR003171">
    <property type="entry name" value="Mehydrof_redctse-like"/>
</dbReference>
<evidence type="ECO:0000313" key="14">
    <source>
        <dbReference type="Proteomes" id="UP000298653"/>
    </source>
</evidence>
<evidence type="ECO:0000256" key="9">
    <source>
        <dbReference type="ARBA" id="ARBA00023167"/>
    </source>
</evidence>
<evidence type="ECO:0000256" key="11">
    <source>
        <dbReference type="ARBA" id="ARBA00048628"/>
    </source>
</evidence>
<dbReference type="SUPFAM" id="SSF51730">
    <property type="entry name" value="FAD-linked oxidoreductase"/>
    <property type="match status" value="1"/>
</dbReference>
<dbReference type="RefSeq" id="WP_137327540.1">
    <property type="nucleotide sequence ID" value="NZ_CP040058.1"/>
</dbReference>
<dbReference type="Proteomes" id="UP000298653">
    <property type="component" value="Chromosome"/>
</dbReference>
<keyword evidence="14" id="KW-1185">Reference proteome</keyword>
<dbReference type="GO" id="GO:0009086">
    <property type="term" value="P:methionine biosynthetic process"/>
    <property type="evidence" value="ECO:0007669"/>
    <property type="project" value="UniProtKB-KW"/>
</dbReference>
<sequence length="298" mass="33653">MKISELLKEKATISFEVFPPKNKEGDISSIYHTIGELKKLNPDFISVTYGAGGSSKGKTVEIASAIKNQYQIESVAHLSCITSTKEDVLTECRALKEHHVDNILALRGDYPAGEEEKYREKEMEFHYASELNQFIKENFGDTFCLSGACYPEIHQEADCFQDDLQALKKKVDAGAEYLITQIFFDNNYYYRLIKEARKIGITVPILAGIMPVTNAKSLLRTAKLCGCSIPFQLSTMIETYYNYPEAMKEIGINYAAHQIIDLITNGVDGIHIYTMNRPEIAQRIFANIPTVLKELNHD</sequence>
<comment type="catalytic activity">
    <reaction evidence="11">
        <text>(6S)-5-methyl-5,6,7,8-tetrahydrofolate + NAD(+) = (6R)-5,10-methylene-5,6,7,8-tetrahydrofolate + NADH + H(+)</text>
        <dbReference type="Rhea" id="RHEA:19821"/>
        <dbReference type="ChEBI" id="CHEBI:15378"/>
        <dbReference type="ChEBI" id="CHEBI:15636"/>
        <dbReference type="ChEBI" id="CHEBI:18608"/>
        <dbReference type="ChEBI" id="CHEBI:57540"/>
        <dbReference type="ChEBI" id="CHEBI:57945"/>
        <dbReference type="EC" id="1.5.1.54"/>
    </reaction>
    <physiologicalReaction direction="right-to-left" evidence="11">
        <dbReference type="Rhea" id="RHEA:19823"/>
    </physiologicalReaction>
</comment>
<keyword evidence="6 12" id="KW-0274">FAD</keyword>
<dbReference type="Pfam" id="PF02219">
    <property type="entry name" value="MTHFR"/>
    <property type="match status" value="1"/>
</dbReference>
<dbReference type="UniPathway" id="UPA00193"/>
<dbReference type="CDD" id="cd00537">
    <property type="entry name" value="MTHFR"/>
    <property type="match status" value="1"/>
</dbReference>
<keyword evidence="9" id="KW-0486">Methionine biosynthesis</keyword>
<keyword evidence="4" id="KW-0028">Amino-acid biosynthesis</keyword>
<evidence type="ECO:0000256" key="10">
    <source>
        <dbReference type="ARBA" id="ARBA00034478"/>
    </source>
</evidence>
<dbReference type="InterPro" id="IPR029041">
    <property type="entry name" value="FAD-linked_oxidoreductase-like"/>
</dbReference>
<keyword evidence="8" id="KW-0520">NAD</keyword>
<name>A0A4P8I968_9FIRM</name>
<dbReference type="Gene3D" id="3.20.20.220">
    <property type="match status" value="1"/>
</dbReference>
<evidence type="ECO:0000256" key="12">
    <source>
        <dbReference type="RuleBase" id="RU003862"/>
    </source>
</evidence>
<dbReference type="EMBL" id="CP040058">
    <property type="protein sequence ID" value="QCP33936.1"/>
    <property type="molecule type" value="Genomic_DNA"/>
</dbReference>
<evidence type="ECO:0000256" key="6">
    <source>
        <dbReference type="ARBA" id="ARBA00022827"/>
    </source>
</evidence>
<evidence type="ECO:0000256" key="8">
    <source>
        <dbReference type="ARBA" id="ARBA00023027"/>
    </source>
</evidence>
<dbReference type="NCBIfam" id="TIGR00676">
    <property type="entry name" value="fadh2"/>
    <property type="match status" value="1"/>
</dbReference>
<evidence type="ECO:0000256" key="2">
    <source>
        <dbReference type="ARBA" id="ARBA00004777"/>
    </source>
</evidence>
<evidence type="ECO:0000313" key="13">
    <source>
        <dbReference type="EMBL" id="QCP33936.1"/>
    </source>
</evidence>
<dbReference type="GO" id="GO:0106312">
    <property type="term" value="F:methylenetetrahydrofolate reductase (NADH) activity"/>
    <property type="evidence" value="ECO:0007669"/>
    <property type="project" value="UniProtKB-EC"/>
</dbReference>
<dbReference type="OrthoDB" id="9812555at2"/>
<dbReference type="GO" id="GO:0005829">
    <property type="term" value="C:cytosol"/>
    <property type="evidence" value="ECO:0007669"/>
    <property type="project" value="InterPro"/>
</dbReference>
<reference evidence="13 14" key="1">
    <citation type="submission" date="2019-05" db="EMBL/GenBank/DDBJ databases">
        <title>Complete genome sequencing of Anaerostipes rhamnosivorans.</title>
        <authorList>
            <person name="Bui T.P.N."/>
            <person name="de Vos W.M."/>
        </authorList>
    </citation>
    <scope>NUCLEOTIDE SEQUENCE [LARGE SCALE GENOMIC DNA]</scope>
    <source>
        <strain evidence="13 14">1y2</strain>
    </source>
</reference>
<dbReference type="GO" id="GO:0071949">
    <property type="term" value="F:FAD binding"/>
    <property type="evidence" value="ECO:0007669"/>
    <property type="project" value="TreeGrafter"/>
</dbReference>
<dbReference type="KEGG" id="arf:AR1Y2_0482"/>
<dbReference type="AlphaFoldDB" id="A0A4P8I968"/>
<evidence type="ECO:0000256" key="7">
    <source>
        <dbReference type="ARBA" id="ARBA00023002"/>
    </source>
</evidence>
<comment type="pathway">
    <text evidence="2 12">One-carbon metabolism; tetrahydrofolate interconversion.</text>
</comment>
<accession>A0A4P8I968</accession>
<comment type="cofactor">
    <cofactor evidence="1 12">
        <name>FAD</name>
        <dbReference type="ChEBI" id="CHEBI:57692"/>
    </cofactor>
</comment>
<dbReference type="GO" id="GO:0035999">
    <property type="term" value="P:tetrahydrofolate interconversion"/>
    <property type="evidence" value="ECO:0007669"/>
    <property type="project" value="UniProtKB-UniPathway"/>
</dbReference>
<dbReference type="PANTHER" id="PTHR45754">
    <property type="entry name" value="METHYLENETETRAHYDROFOLATE REDUCTASE"/>
    <property type="match status" value="1"/>
</dbReference>
<comment type="similarity">
    <text evidence="3 12">Belongs to the methylenetetrahydrofolate reductase family.</text>
</comment>
<evidence type="ECO:0000256" key="4">
    <source>
        <dbReference type="ARBA" id="ARBA00022605"/>
    </source>
</evidence>
<dbReference type="EC" id="1.5.1.54" evidence="12"/>
<comment type="pathway">
    <text evidence="10">Amino-acid biosynthesis; L-methionine biosynthesis via de novo pathway.</text>
</comment>
<gene>
    <name evidence="13" type="ORF">AR1Y2_0482</name>
</gene>
<evidence type="ECO:0000256" key="3">
    <source>
        <dbReference type="ARBA" id="ARBA00006743"/>
    </source>
</evidence>
<organism evidence="13 14">
    <name type="scientific">Anaerostipes rhamnosivorans</name>
    <dbReference type="NCBI Taxonomy" id="1229621"/>
    <lineage>
        <taxon>Bacteria</taxon>
        <taxon>Bacillati</taxon>
        <taxon>Bacillota</taxon>
        <taxon>Clostridia</taxon>
        <taxon>Lachnospirales</taxon>
        <taxon>Lachnospiraceae</taxon>
        <taxon>Anaerostipes</taxon>
    </lineage>
</organism>
<proteinExistence type="inferred from homology"/>
<keyword evidence="5 12" id="KW-0285">Flavoprotein</keyword>